<dbReference type="EMBL" id="NCKU01016368">
    <property type="protein sequence ID" value="RWR99215.1"/>
    <property type="molecule type" value="Genomic_DNA"/>
</dbReference>
<evidence type="ECO:0000313" key="1">
    <source>
        <dbReference type="EMBL" id="RWR99215.1"/>
    </source>
</evidence>
<protein>
    <submittedName>
        <fullName evidence="1">Uncharacterized protein</fullName>
    </submittedName>
</protein>
<reference evidence="1 2" key="1">
    <citation type="journal article" date="2018" name="Gigascience">
        <title>Genomes of trombidid mites reveal novel predicted allergens and laterally-transferred genes associated with secondary metabolism.</title>
        <authorList>
            <person name="Dong X."/>
            <person name="Chaisiri K."/>
            <person name="Xia D."/>
            <person name="Armstrong S.D."/>
            <person name="Fang Y."/>
            <person name="Donnelly M.J."/>
            <person name="Kadowaki T."/>
            <person name="McGarry J.W."/>
            <person name="Darby A.C."/>
            <person name="Makepeace B.L."/>
        </authorList>
    </citation>
    <scope>NUCLEOTIDE SEQUENCE [LARGE SCALE GENOMIC DNA]</scope>
    <source>
        <strain evidence="1">UoL-WK</strain>
    </source>
</reference>
<organism evidence="1 2">
    <name type="scientific">Dinothrombium tinctorium</name>
    <dbReference type="NCBI Taxonomy" id="1965070"/>
    <lineage>
        <taxon>Eukaryota</taxon>
        <taxon>Metazoa</taxon>
        <taxon>Ecdysozoa</taxon>
        <taxon>Arthropoda</taxon>
        <taxon>Chelicerata</taxon>
        <taxon>Arachnida</taxon>
        <taxon>Acari</taxon>
        <taxon>Acariformes</taxon>
        <taxon>Trombidiformes</taxon>
        <taxon>Prostigmata</taxon>
        <taxon>Anystina</taxon>
        <taxon>Parasitengona</taxon>
        <taxon>Trombidioidea</taxon>
        <taxon>Trombidiidae</taxon>
        <taxon>Dinothrombium</taxon>
    </lineage>
</organism>
<comment type="caution">
    <text evidence="1">The sequence shown here is derived from an EMBL/GenBank/DDBJ whole genome shotgun (WGS) entry which is preliminary data.</text>
</comment>
<proteinExistence type="predicted"/>
<dbReference type="SUPFAM" id="SSF53098">
    <property type="entry name" value="Ribonuclease H-like"/>
    <property type="match status" value="1"/>
</dbReference>
<dbReference type="AlphaFoldDB" id="A0A3S3PWV7"/>
<dbReference type="OrthoDB" id="4951847at2759"/>
<accession>A0A3S3PWV7</accession>
<gene>
    <name evidence="1" type="ORF">B4U79_18820</name>
</gene>
<keyword evidence="2" id="KW-1185">Reference proteome</keyword>
<dbReference type="InterPro" id="IPR012337">
    <property type="entry name" value="RNaseH-like_sf"/>
</dbReference>
<sequence length="182" mass="21299">MRQLKYAVKTRWYSYVEMLQSVTRNKNVIWNLALNDNLRNATDKKFWEKVYFVIAVLKPITNAIAEIKGDKTFLSSVVVSYKRMKALIFGNIKPFTTTEQTQIQNILNQRENFLLHPIHYLGNILDPNFEGKSLDENEHQSALRLLQQCFMQLEFSSENILAFQNVSAKEGQFKPQFFELIA</sequence>
<evidence type="ECO:0000313" key="2">
    <source>
        <dbReference type="Proteomes" id="UP000285301"/>
    </source>
</evidence>
<name>A0A3S3PWV7_9ACAR</name>
<dbReference type="Proteomes" id="UP000285301">
    <property type="component" value="Unassembled WGS sequence"/>
</dbReference>